<reference evidence="2" key="1">
    <citation type="submission" date="2018-02" db="EMBL/GenBank/DDBJ databases">
        <authorList>
            <person name="Cohen D.B."/>
            <person name="Kent A.D."/>
        </authorList>
    </citation>
    <scope>NUCLEOTIDE SEQUENCE</scope>
</reference>
<evidence type="ECO:0000313" key="2">
    <source>
        <dbReference type="EMBL" id="SPC97145.1"/>
    </source>
</evidence>
<protein>
    <recommendedName>
        <fullName evidence="3">Aminotransferase-like plant mobile domain-containing protein</fullName>
    </recommendedName>
</protein>
<evidence type="ECO:0008006" key="3">
    <source>
        <dbReference type="Google" id="ProtNLM"/>
    </source>
</evidence>
<accession>A0A2N9GCB1</accession>
<proteinExistence type="predicted"/>
<evidence type="ECO:0000256" key="1">
    <source>
        <dbReference type="SAM" id="MobiDB-lite"/>
    </source>
</evidence>
<gene>
    <name evidence="2" type="ORF">FSB_LOCUS25027</name>
</gene>
<organism evidence="2">
    <name type="scientific">Fagus sylvatica</name>
    <name type="common">Beechnut</name>
    <dbReference type="NCBI Taxonomy" id="28930"/>
    <lineage>
        <taxon>Eukaryota</taxon>
        <taxon>Viridiplantae</taxon>
        <taxon>Streptophyta</taxon>
        <taxon>Embryophyta</taxon>
        <taxon>Tracheophyta</taxon>
        <taxon>Spermatophyta</taxon>
        <taxon>Magnoliopsida</taxon>
        <taxon>eudicotyledons</taxon>
        <taxon>Gunneridae</taxon>
        <taxon>Pentapetalae</taxon>
        <taxon>rosids</taxon>
        <taxon>fabids</taxon>
        <taxon>Fagales</taxon>
        <taxon>Fagaceae</taxon>
        <taxon>Fagus</taxon>
    </lineage>
</organism>
<sequence>MQHIAGKLSTSSFQRYEVCVNRSSDERVMAPGSRGIGAVFVHLSGEDSDQMGDAFGKPRVPRRSWSRYLSNAPGLVDQLVASRKDSAREGGCPGGKTQATGVFLVRLRAVFRSGFRLDLIKSWRSESSTSCMSVSSFQRTRACGSTCCESGRLCAQAWQRRWEDSGNFSTALFRQPVFTRMVDIAPDVGFRQSWYRRKAGATYFPKVQALHRGELGFARYDPANGGRWNVPYAKGFDHNFLVSRPFWARKVSNRSSHYVLQNGPGAVSSIQFSVWSTVRSNLGQTWSTLVEFGQNSPNLREMYPEPRFEGFWARWTPVGLGTARSNLGQTSVNPGFVGSYVLGPGRPAMRADTRENPVGKNGVMTDHPSLKSSNPTVWNPESKQVGDNLAWVTTQVSNQIIQRFGNSESKHVGDNLAWVTTQVSNRVIQRARPSGAPRRPTTTPIAALPTKSKRQRSDRAPLSADPIPEDYAAPGFRYPPRGDIRPHYPVTTPVEDTPLLTGLHDHPSSSVRRCEDPPENVGRGGWSDFCQLLETARQEYRDFLAELGFGPFLSIRYVHVWHPLVRCWVERFFHHTGIFHLSTCEMGVLPVDWSVILGIRFRGRIPPSEPISDFEALEILGLDDPAAIVGKKLPSLKISYLRDLLRREIEEPPTELRYRALTYGFYIRGLCRFSRRETISFLGFWQFTLFWAFEHFPVFAPSRLPAAPDSVFPLARRWDSAWIRRLTSRTLLECRTTVDCIRDIDIVFQPYSSFLVERPEVFKAVELSHLRIWIRSPRSWELLMGERTMRQVGGEAVVPVDPPQLMTIEGYIPHAPSDSYGEGVEAYPGLIQVNVPYQEWFEWVSLGSLMSLHEVEGGRVMGGTAMDSHVFWSSGEVDRLQSEILRLQLELSINEDRHAADMDRVQGEMARMQMEATQRQGEMAQMQADLVQRQRVSGLDPLRGPVQQILGLTSPWGPFPSLLGLIPS</sequence>
<dbReference type="EMBL" id="OIVN01001739">
    <property type="protein sequence ID" value="SPC97145.1"/>
    <property type="molecule type" value="Genomic_DNA"/>
</dbReference>
<dbReference type="GO" id="GO:0010073">
    <property type="term" value="P:meristem maintenance"/>
    <property type="evidence" value="ECO:0007669"/>
    <property type="project" value="InterPro"/>
</dbReference>
<dbReference type="AlphaFoldDB" id="A0A2N9GCB1"/>
<feature type="region of interest" description="Disordered" evidence="1">
    <location>
        <begin position="430"/>
        <end position="478"/>
    </location>
</feature>
<dbReference type="PANTHER" id="PTHR46033">
    <property type="entry name" value="PROTEIN MAIN-LIKE 2"/>
    <property type="match status" value="1"/>
</dbReference>
<dbReference type="PANTHER" id="PTHR46033:SF8">
    <property type="entry name" value="PROTEIN MAINTENANCE OF MERISTEMS-LIKE"/>
    <property type="match status" value="1"/>
</dbReference>
<dbReference type="InterPro" id="IPR044824">
    <property type="entry name" value="MAIN-like"/>
</dbReference>
<feature type="compositionally biased region" description="Polar residues" evidence="1">
    <location>
        <begin position="370"/>
        <end position="382"/>
    </location>
</feature>
<feature type="region of interest" description="Disordered" evidence="1">
    <location>
        <begin position="354"/>
        <end position="382"/>
    </location>
</feature>
<name>A0A2N9GCB1_FAGSY</name>